<reference evidence="1" key="1">
    <citation type="submission" date="2013-04" db="EMBL/GenBank/DDBJ databases">
        <title>The genome sequencing project of 58 acetic acid bacteria.</title>
        <authorList>
            <person name="Okamoto-Kainuma A."/>
            <person name="Ishikawa M."/>
            <person name="Umino S."/>
            <person name="Koizumi Y."/>
            <person name="Shiwa Y."/>
            <person name="Yoshikawa H."/>
            <person name="Matsutani M."/>
            <person name="Matsushita K."/>
        </authorList>
    </citation>
    <scope>NUCLEOTIDE SEQUENCE</scope>
    <source>
        <strain evidence="1">DSM 15669</strain>
    </source>
</reference>
<keyword evidence="2" id="KW-1185">Reference proteome</keyword>
<organism evidence="1 2">
    <name type="scientific">Saccharibacter floricola DSM 15669</name>
    <dbReference type="NCBI Taxonomy" id="1123227"/>
    <lineage>
        <taxon>Bacteria</taxon>
        <taxon>Pseudomonadati</taxon>
        <taxon>Pseudomonadota</taxon>
        <taxon>Alphaproteobacteria</taxon>
        <taxon>Acetobacterales</taxon>
        <taxon>Acetobacteraceae</taxon>
        <taxon>Saccharibacter</taxon>
    </lineage>
</organism>
<name>A0ABQ0P1P3_9PROT</name>
<gene>
    <name evidence="1" type="ORF">AA15669_2039</name>
</gene>
<dbReference type="EMBL" id="BAQD01000147">
    <property type="protein sequence ID" value="GBQ09054.1"/>
    <property type="molecule type" value="Genomic_DNA"/>
</dbReference>
<sequence>MILVQAEIDADDAISQVDDKELLEEVVSRKLNLPPAKPCDVTGNELVADLMRAFETRDRSEFSYLLDKVYNLAEGI</sequence>
<protein>
    <submittedName>
        <fullName evidence="1">Uncharacterized protein</fullName>
    </submittedName>
</protein>
<evidence type="ECO:0000313" key="2">
    <source>
        <dbReference type="Proteomes" id="UP001062901"/>
    </source>
</evidence>
<comment type="caution">
    <text evidence="1">The sequence shown here is derived from an EMBL/GenBank/DDBJ whole genome shotgun (WGS) entry which is preliminary data.</text>
</comment>
<proteinExistence type="predicted"/>
<evidence type="ECO:0000313" key="1">
    <source>
        <dbReference type="EMBL" id="GBQ09054.1"/>
    </source>
</evidence>
<dbReference type="Proteomes" id="UP001062901">
    <property type="component" value="Unassembled WGS sequence"/>
</dbReference>
<accession>A0ABQ0P1P3</accession>